<evidence type="ECO:0000313" key="2">
    <source>
        <dbReference type="EMBL" id="TGE28743.1"/>
    </source>
</evidence>
<sequence length="160" mass="17179">MKSFFTLLLALSVHCAHAQVNLIMGGINAARLASRAAANSKKAGQAQATAPAGQERYVTPFSYRGQQVSRQRTAVGNLKGKGASEVLALEAALEESHQAMLADSAQSFLPAARVEAIVEAARKAAVARSRWNYAPYHQELAFYQREEARRQKAAAAVPAK</sequence>
<name>A0A4Z0QHL8_9BACT</name>
<feature type="chain" id="PRO_5021388255" evidence="1">
    <location>
        <begin position="19"/>
        <end position="160"/>
    </location>
</feature>
<dbReference type="RefSeq" id="WP_135392501.1">
    <property type="nucleotide sequence ID" value="NZ_SRMB01000001.1"/>
</dbReference>
<reference evidence="2 3" key="1">
    <citation type="submission" date="2019-04" db="EMBL/GenBank/DDBJ databases">
        <authorList>
            <person name="Feng G."/>
            <person name="Zhang J."/>
            <person name="Zhu H."/>
        </authorList>
    </citation>
    <scope>NUCLEOTIDE SEQUENCE [LARGE SCALE GENOMIC DNA]</scope>
    <source>
        <strain evidence="2 3">9PBR-1</strain>
    </source>
</reference>
<accession>A0A4Z0QHL8</accession>
<keyword evidence="1" id="KW-0732">Signal</keyword>
<protein>
    <submittedName>
        <fullName evidence="2">Uncharacterized protein</fullName>
    </submittedName>
</protein>
<proteinExistence type="predicted"/>
<organism evidence="2 3">
    <name type="scientific">Hymenobacter metallicola</name>
    <dbReference type="NCBI Taxonomy" id="2563114"/>
    <lineage>
        <taxon>Bacteria</taxon>
        <taxon>Pseudomonadati</taxon>
        <taxon>Bacteroidota</taxon>
        <taxon>Cytophagia</taxon>
        <taxon>Cytophagales</taxon>
        <taxon>Hymenobacteraceae</taxon>
        <taxon>Hymenobacter</taxon>
    </lineage>
</organism>
<gene>
    <name evidence="2" type="ORF">E5K02_04565</name>
</gene>
<evidence type="ECO:0000313" key="3">
    <source>
        <dbReference type="Proteomes" id="UP000298471"/>
    </source>
</evidence>
<feature type="signal peptide" evidence="1">
    <location>
        <begin position="1"/>
        <end position="18"/>
    </location>
</feature>
<dbReference type="AlphaFoldDB" id="A0A4Z0QHL8"/>
<dbReference type="EMBL" id="SRMB01000001">
    <property type="protein sequence ID" value="TGE28743.1"/>
    <property type="molecule type" value="Genomic_DNA"/>
</dbReference>
<evidence type="ECO:0000256" key="1">
    <source>
        <dbReference type="SAM" id="SignalP"/>
    </source>
</evidence>
<dbReference type="Proteomes" id="UP000298471">
    <property type="component" value="Unassembled WGS sequence"/>
</dbReference>
<comment type="caution">
    <text evidence="2">The sequence shown here is derived from an EMBL/GenBank/DDBJ whole genome shotgun (WGS) entry which is preliminary data.</text>
</comment>
<dbReference type="OrthoDB" id="886790at2"/>
<keyword evidence="3" id="KW-1185">Reference proteome</keyword>